<dbReference type="Proteomes" id="UP000298097">
    <property type="component" value="Unassembled WGS sequence"/>
</dbReference>
<protein>
    <submittedName>
        <fullName evidence="1">Uncharacterized protein</fullName>
    </submittedName>
</protein>
<evidence type="ECO:0000313" key="2">
    <source>
        <dbReference type="Proteomes" id="UP000298097"/>
    </source>
</evidence>
<dbReference type="RefSeq" id="WP_135775239.1">
    <property type="nucleotide sequence ID" value="NZ_RQEY01000019.1"/>
</dbReference>
<dbReference type="EMBL" id="RQEY01000019">
    <property type="protein sequence ID" value="TGK37654.1"/>
    <property type="molecule type" value="Genomic_DNA"/>
</dbReference>
<proteinExistence type="predicted"/>
<dbReference type="OrthoDB" id="9860051at2"/>
<name>A0A4R9H053_9LEPT</name>
<comment type="caution">
    <text evidence="1">The sequence shown here is derived from an EMBL/GenBank/DDBJ whole genome shotgun (WGS) entry which is preliminary data.</text>
</comment>
<organism evidence="1 2">
    <name type="scientific">Leptospira andrefontaineae</name>
    <dbReference type="NCBI Taxonomy" id="2484976"/>
    <lineage>
        <taxon>Bacteria</taxon>
        <taxon>Pseudomonadati</taxon>
        <taxon>Spirochaetota</taxon>
        <taxon>Spirochaetia</taxon>
        <taxon>Leptospirales</taxon>
        <taxon>Leptospiraceae</taxon>
        <taxon>Leptospira</taxon>
    </lineage>
</organism>
<gene>
    <name evidence="1" type="ORF">EHO65_14145</name>
</gene>
<reference evidence="1" key="1">
    <citation type="journal article" date="2019" name="PLoS Negl. Trop. Dis.">
        <title>Revisiting the worldwide diversity of Leptospira species in the environment.</title>
        <authorList>
            <person name="Vincent A.T."/>
            <person name="Schiettekatte O."/>
            <person name="Bourhy P."/>
            <person name="Veyrier F.J."/>
            <person name="Picardeau M."/>
        </authorList>
    </citation>
    <scope>NUCLEOTIDE SEQUENCE [LARGE SCALE GENOMIC DNA]</scope>
    <source>
        <strain evidence="1">201800301</strain>
    </source>
</reference>
<dbReference type="AlphaFoldDB" id="A0A4R9H053"/>
<keyword evidence="2" id="KW-1185">Reference proteome</keyword>
<sequence>MTKINIVLIAVFFLTLCKEKPKESNDQYAFPVDYSNSDNVKTYDFEVGENPSLFFFELNSNSYLNLKGSNESHCGSFDFGKKLVTIRKTGTGQELAWNLKYVGKNIFIATDEKQRGFAIQYKYKKSPKIEGRILYSFNFYPLANIVDLKTGSELFTARWNLETLSEIKTLSECEKFILHEATLQKRIDEELKEVSPDMAPP</sequence>
<evidence type="ECO:0000313" key="1">
    <source>
        <dbReference type="EMBL" id="TGK37654.1"/>
    </source>
</evidence>
<accession>A0A4R9H053</accession>